<protein>
    <submittedName>
        <fullName evidence="6">Putative epoxide hydrolase</fullName>
        <ecNumber evidence="6">3.3.2.10</ecNumber>
    </submittedName>
</protein>
<organism evidence="6 7">
    <name type="scientific">Paraburkholderia dioscoreae</name>
    <dbReference type="NCBI Taxonomy" id="2604047"/>
    <lineage>
        <taxon>Bacteria</taxon>
        <taxon>Pseudomonadati</taxon>
        <taxon>Pseudomonadota</taxon>
        <taxon>Betaproteobacteria</taxon>
        <taxon>Burkholderiales</taxon>
        <taxon>Burkholderiaceae</taxon>
        <taxon>Paraburkholderia</taxon>
    </lineage>
</organism>
<dbReference type="InterPro" id="IPR029058">
    <property type="entry name" value="AB_hydrolase_fold"/>
</dbReference>
<dbReference type="Proteomes" id="UP000325811">
    <property type="component" value="Chromosome I"/>
</dbReference>
<name>A0A5Q4ZBE3_9BURK</name>
<keyword evidence="2" id="KW-0058">Aromatic hydrocarbons catabolism</keyword>
<dbReference type="InterPro" id="IPR010497">
    <property type="entry name" value="Epoxide_hydro_N"/>
</dbReference>
<reference evidence="6 7" key="1">
    <citation type="submission" date="2019-08" db="EMBL/GenBank/DDBJ databases">
        <authorList>
            <person name="Herpell B J."/>
        </authorList>
    </citation>
    <scope>NUCLEOTIDE SEQUENCE [LARGE SCALE GENOMIC DNA]</scope>
    <source>
        <strain evidence="7">Msb3</strain>
    </source>
</reference>
<dbReference type="Pfam" id="PF06441">
    <property type="entry name" value="EHN"/>
    <property type="match status" value="1"/>
</dbReference>
<feature type="domain" description="Epoxide hydrolase N-terminal" evidence="5">
    <location>
        <begin position="3"/>
        <end position="108"/>
    </location>
</feature>
<dbReference type="PANTHER" id="PTHR21661:SF35">
    <property type="entry name" value="EPOXIDE HYDROLASE"/>
    <property type="match status" value="1"/>
</dbReference>
<dbReference type="Gene3D" id="3.40.50.1820">
    <property type="entry name" value="alpha/beta hydrolase"/>
    <property type="match status" value="1"/>
</dbReference>
<keyword evidence="3 6" id="KW-0378">Hydrolase</keyword>
<feature type="active site" description="Proton donor" evidence="4">
    <location>
        <position position="303"/>
    </location>
</feature>
<evidence type="ECO:0000256" key="1">
    <source>
        <dbReference type="ARBA" id="ARBA00010088"/>
    </source>
</evidence>
<dbReference type="GO" id="GO:0097176">
    <property type="term" value="P:epoxide metabolic process"/>
    <property type="evidence" value="ECO:0007669"/>
    <property type="project" value="TreeGrafter"/>
</dbReference>
<evidence type="ECO:0000313" key="6">
    <source>
        <dbReference type="EMBL" id="VVD27555.1"/>
    </source>
</evidence>
<feature type="active site" description="Nucleophile" evidence="4">
    <location>
        <position position="177"/>
    </location>
</feature>
<dbReference type="GO" id="GO:0004301">
    <property type="term" value="F:epoxide hydrolase activity"/>
    <property type="evidence" value="ECO:0007669"/>
    <property type="project" value="UniProtKB-EC"/>
</dbReference>
<dbReference type="InterPro" id="IPR016292">
    <property type="entry name" value="Epoxide_hydrolase"/>
</dbReference>
<keyword evidence="7" id="KW-1185">Reference proteome</keyword>
<dbReference type="EC" id="3.3.2.10" evidence="6"/>
<dbReference type="KEGG" id="pdio:PDMSB3_1093"/>
<dbReference type="AlphaFoldDB" id="A0A5Q4ZBE3"/>
<sequence length="391" mass="43973">MNITPFHIDIPQAELDDLKKRLDATRFPERETVDDHSQGAQLDPVQKLVEYWRTQYDWRRVEARINSYPQFKTEVDGIGIHFLHIRSKHENALPVVLTHGWPGSIIEFLDVIDLLVDPTAHGGKAEDAFHVVLPSIPGYGFSDKPTAKGWERNRIGRAWDTIMKGLGYNEYVAQGGDWGSVITTEMGRIKLEGLRAIHVNLPFVAPAQFPEVPTAEEQIAIDQCLRFANDGSYYHHLQTTRPQTIGYSLADSPVGLAAWIYEKLGAWSDSKGIPEDVFSYDQMLDNITLYWLTNSGASSARMYAEHPGLTFAAVPVDIPVAVSVFPGEIYTPPKEWAERTFSNMFYWNRTSKGGHFAAFEQPEIFAAEVRAAFAKVRESETEGHILAPTPN</sequence>
<dbReference type="RefSeq" id="WP_165185261.1">
    <property type="nucleotide sequence ID" value="NZ_LR699553.1"/>
</dbReference>
<evidence type="ECO:0000256" key="2">
    <source>
        <dbReference type="ARBA" id="ARBA00022797"/>
    </source>
</evidence>
<evidence type="ECO:0000259" key="5">
    <source>
        <dbReference type="Pfam" id="PF06441"/>
    </source>
</evidence>
<gene>
    <name evidence="6" type="ORF">PDMSB3_1093</name>
</gene>
<dbReference type="EMBL" id="LR699553">
    <property type="protein sequence ID" value="VVD27555.1"/>
    <property type="molecule type" value="Genomic_DNA"/>
</dbReference>
<evidence type="ECO:0000256" key="3">
    <source>
        <dbReference type="ARBA" id="ARBA00022801"/>
    </source>
</evidence>
<accession>A0A5Q4ZBE3</accession>
<evidence type="ECO:0000313" key="7">
    <source>
        <dbReference type="Proteomes" id="UP000325811"/>
    </source>
</evidence>
<dbReference type="InterPro" id="IPR000639">
    <property type="entry name" value="Epox_hydrolase-like"/>
</dbReference>
<proteinExistence type="inferred from homology"/>
<dbReference type="PANTHER" id="PTHR21661">
    <property type="entry name" value="EPOXIDE HYDROLASE 1-RELATED"/>
    <property type="match status" value="1"/>
</dbReference>
<evidence type="ECO:0000256" key="4">
    <source>
        <dbReference type="PIRSR" id="PIRSR001112-1"/>
    </source>
</evidence>
<dbReference type="PIRSF" id="PIRSF001112">
    <property type="entry name" value="Epoxide_hydrolase"/>
    <property type="match status" value="1"/>
</dbReference>
<dbReference type="PRINTS" id="PR00412">
    <property type="entry name" value="EPOXHYDRLASE"/>
</dbReference>
<feature type="active site" description="Proton acceptor" evidence="4">
    <location>
        <position position="355"/>
    </location>
</feature>
<dbReference type="SUPFAM" id="SSF53474">
    <property type="entry name" value="alpha/beta-Hydrolases"/>
    <property type="match status" value="1"/>
</dbReference>
<comment type="similarity">
    <text evidence="1">Belongs to the peptidase S33 family.</text>
</comment>